<proteinExistence type="predicted"/>
<dbReference type="InterPro" id="IPR000182">
    <property type="entry name" value="GNAT_dom"/>
</dbReference>
<organism evidence="2 3">
    <name type="scientific">Brevibacillus parabrevis</name>
    <dbReference type="NCBI Taxonomy" id="54914"/>
    <lineage>
        <taxon>Bacteria</taxon>
        <taxon>Bacillati</taxon>
        <taxon>Bacillota</taxon>
        <taxon>Bacilli</taxon>
        <taxon>Bacillales</taxon>
        <taxon>Paenibacillaceae</taxon>
        <taxon>Brevibacillus</taxon>
    </lineage>
</organism>
<dbReference type="EMBL" id="BJMH01000012">
    <property type="protein sequence ID" value="GEB33225.1"/>
    <property type="molecule type" value="Genomic_DNA"/>
</dbReference>
<dbReference type="PROSITE" id="PS51186">
    <property type="entry name" value="GNAT"/>
    <property type="match status" value="1"/>
</dbReference>
<protein>
    <recommendedName>
        <fullName evidence="1">N-acetyltransferase domain-containing protein</fullName>
    </recommendedName>
</protein>
<dbReference type="AlphaFoldDB" id="A0A4Y3PK74"/>
<reference evidence="2 3" key="1">
    <citation type="submission" date="2019-06" db="EMBL/GenBank/DDBJ databases">
        <title>Whole genome shotgun sequence of Brevibacillus parabrevis NBRC 12334.</title>
        <authorList>
            <person name="Hosoyama A."/>
            <person name="Uohara A."/>
            <person name="Ohji S."/>
            <person name="Ichikawa N."/>
        </authorList>
    </citation>
    <scope>NUCLEOTIDE SEQUENCE [LARGE SCALE GENOMIC DNA]</scope>
    <source>
        <strain evidence="2 3">NBRC 12334</strain>
    </source>
</reference>
<gene>
    <name evidence="2" type="ORF">BPA01_28050</name>
</gene>
<sequence>MILPLKYEQISSLTPITLEQSYIFYGNVYLRPERSVFAADVEDGEVRAVGAYLQGMPFHAFSLQLLAAEGEYDATDMLNYFRQQPSVDMPEGQTGVFGLPQAAFERVKIPGIRAQRTLQLMKLVAPDRLLAPGSSRLLAPSEGQLAVALAGQVGMISFRAEEVEEMPHIALFSEQDEPMALAGFHVYDDAFVEIGNIGTSEKHRKKGLGTQIASDISRMGLEKSPNVYLMVFADNPAAIRVYEKLGYETVSRYAFIEFEFAW</sequence>
<evidence type="ECO:0000259" key="1">
    <source>
        <dbReference type="PROSITE" id="PS51186"/>
    </source>
</evidence>
<feature type="domain" description="N-acetyltransferase" evidence="1">
    <location>
        <begin position="133"/>
        <end position="262"/>
    </location>
</feature>
<dbReference type="Pfam" id="PF08445">
    <property type="entry name" value="FR47"/>
    <property type="match status" value="1"/>
</dbReference>
<evidence type="ECO:0000313" key="2">
    <source>
        <dbReference type="EMBL" id="GEB33225.1"/>
    </source>
</evidence>
<dbReference type="GO" id="GO:0016747">
    <property type="term" value="F:acyltransferase activity, transferring groups other than amino-acyl groups"/>
    <property type="evidence" value="ECO:0007669"/>
    <property type="project" value="InterPro"/>
</dbReference>
<dbReference type="InterPro" id="IPR016181">
    <property type="entry name" value="Acyl_CoA_acyltransferase"/>
</dbReference>
<dbReference type="Proteomes" id="UP000316882">
    <property type="component" value="Unassembled WGS sequence"/>
</dbReference>
<dbReference type="RefSeq" id="WP_122965546.1">
    <property type="nucleotide sequence ID" value="NZ_BJMH01000012.1"/>
</dbReference>
<name>A0A4Y3PK74_BREPA</name>
<evidence type="ECO:0000313" key="3">
    <source>
        <dbReference type="Proteomes" id="UP000316882"/>
    </source>
</evidence>
<dbReference type="InterPro" id="IPR013653">
    <property type="entry name" value="GCN5-like_dom"/>
</dbReference>
<keyword evidence="3" id="KW-1185">Reference proteome</keyword>
<dbReference type="SUPFAM" id="SSF55729">
    <property type="entry name" value="Acyl-CoA N-acyltransferases (Nat)"/>
    <property type="match status" value="1"/>
</dbReference>
<comment type="caution">
    <text evidence="2">The sequence shown here is derived from an EMBL/GenBank/DDBJ whole genome shotgun (WGS) entry which is preliminary data.</text>
</comment>
<dbReference type="Gene3D" id="3.40.630.30">
    <property type="match status" value="1"/>
</dbReference>
<accession>A0A4Y3PK74</accession>